<dbReference type="AlphaFoldDB" id="A0A7T8GLT6"/>
<dbReference type="GO" id="GO:0070382">
    <property type="term" value="C:exocytic vesicle"/>
    <property type="evidence" value="ECO:0007669"/>
    <property type="project" value="TreeGrafter"/>
</dbReference>
<dbReference type="PANTHER" id="PTHR45716">
    <property type="entry name" value="BITESIZE, ISOFORM I"/>
    <property type="match status" value="1"/>
</dbReference>
<dbReference type="Pfam" id="PF00168">
    <property type="entry name" value="C2"/>
    <property type="match status" value="1"/>
</dbReference>
<dbReference type="Proteomes" id="UP000595437">
    <property type="component" value="Chromosome 19"/>
</dbReference>
<dbReference type="GO" id="GO:0042043">
    <property type="term" value="F:neurexin family protein binding"/>
    <property type="evidence" value="ECO:0007669"/>
    <property type="project" value="TreeGrafter"/>
</dbReference>
<keyword evidence="3" id="KW-1185">Reference proteome</keyword>
<dbReference type="Gene3D" id="2.60.40.150">
    <property type="entry name" value="C2 domain"/>
    <property type="match status" value="1"/>
</dbReference>
<organism evidence="2 3">
    <name type="scientific">Caligus rogercresseyi</name>
    <name type="common">Sea louse</name>
    <dbReference type="NCBI Taxonomy" id="217165"/>
    <lineage>
        <taxon>Eukaryota</taxon>
        <taxon>Metazoa</taxon>
        <taxon>Ecdysozoa</taxon>
        <taxon>Arthropoda</taxon>
        <taxon>Crustacea</taxon>
        <taxon>Multicrustacea</taxon>
        <taxon>Hexanauplia</taxon>
        <taxon>Copepoda</taxon>
        <taxon>Siphonostomatoida</taxon>
        <taxon>Caligidae</taxon>
        <taxon>Caligus</taxon>
    </lineage>
</organism>
<dbReference type="InterPro" id="IPR000008">
    <property type="entry name" value="C2_dom"/>
</dbReference>
<accession>A0A7T8GLT6</accession>
<dbReference type="EMBL" id="CP045908">
    <property type="protein sequence ID" value="QQP33025.1"/>
    <property type="molecule type" value="Genomic_DNA"/>
</dbReference>
<name>A0A7T8GLT6_CALRO</name>
<gene>
    <name evidence="2" type="ORF">FKW44_024251</name>
</gene>
<evidence type="ECO:0000259" key="1">
    <source>
        <dbReference type="Pfam" id="PF00168"/>
    </source>
</evidence>
<dbReference type="InterPro" id="IPR035892">
    <property type="entry name" value="C2_domain_sf"/>
</dbReference>
<feature type="domain" description="C2" evidence="1">
    <location>
        <begin position="7"/>
        <end position="44"/>
    </location>
</feature>
<sequence length="63" mass="7069">YDFNASTLIVTVIQCKDLIAMDVGGSSDPYVKIYLLPDRNASKRPACIERRSILHLMKSLSLK</sequence>
<dbReference type="GO" id="GO:0005886">
    <property type="term" value="C:plasma membrane"/>
    <property type="evidence" value="ECO:0007669"/>
    <property type="project" value="TreeGrafter"/>
</dbReference>
<dbReference type="OrthoDB" id="67700at2759"/>
<protein>
    <submittedName>
        <fullName evidence="2">Synaptotagmin 1</fullName>
    </submittedName>
</protein>
<feature type="non-terminal residue" evidence="2">
    <location>
        <position position="1"/>
    </location>
</feature>
<dbReference type="GO" id="GO:0006887">
    <property type="term" value="P:exocytosis"/>
    <property type="evidence" value="ECO:0007669"/>
    <property type="project" value="TreeGrafter"/>
</dbReference>
<dbReference type="PANTHER" id="PTHR45716:SF2">
    <property type="entry name" value="BITESIZE, ISOFORM I"/>
    <property type="match status" value="1"/>
</dbReference>
<reference evidence="3" key="1">
    <citation type="submission" date="2021-01" db="EMBL/GenBank/DDBJ databases">
        <title>Caligus Genome Assembly.</title>
        <authorList>
            <person name="Gallardo-Escarate C."/>
        </authorList>
    </citation>
    <scope>NUCLEOTIDE SEQUENCE [LARGE SCALE GENOMIC DNA]</scope>
</reference>
<evidence type="ECO:0000313" key="2">
    <source>
        <dbReference type="EMBL" id="QQP33025.1"/>
    </source>
</evidence>
<dbReference type="SUPFAM" id="SSF49562">
    <property type="entry name" value="C2 domain (Calcium/lipid-binding domain, CaLB)"/>
    <property type="match status" value="1"/>
</dbReference>
<evidence type="ECO:0000313" key="3">
    <source>
        <dbReference type="Proteomes" id="UP000595437"/>
    </source>
</evidence>
<proteinExistence type="predicted"/>